<feature type="compositionally biased region" description="Low complexity" evidence="1">
    <location>
        <begin position="179"/>
        <end position="198"/>
    </location>
</feature>
<evidence type="ECO:0000256" key="2">
    <source>
        <dbReference type="SAM" id="SignalP"/>
    </source>
</evidence>
<dbReference type="AlphaFoldDB" id="A0A0C3ECY0"/>
<dbReference type="OrthoDB" id="6214057at2"/>
<feature type="chain" id="PRO_5002174206" description="VvgS protein" evidence="2">
    <location>
        <begin position="23"/>
        <end position="272"/>
    </location>
</feature>
<dbReference type="Proteomes" id="UP000031977">
    <property type="component" value="Unassembled WGS sequence"/>
</dbReference>
<reference evidence="3 4" key="1">
    <citation type="submission" date="2015-01" db="EMBL/GenBank/DDBJ databases">
        <title>Draft genome of Vibrio mytili type strain CAIM 528.</title>
        <authorList>
            <person name="Gonzalez-Castillo A."/>
            <person name="Gomez-Gil B."/>
            <person name="Enciso-Ibarra J."/>
        </authorList>
    </citation>
    <scope>NUCLEOTIDE SEQUENCE [LARGE SCALE GENOMIC DNA]</scope>
    <source>
        <strain evidence="3 4">CAIM 528</strain>
    </source>
</reference>
<name>A0A0C3ECY0_9VIBR</name>
<accession>A0A0C3ECY0</accession>
<gene>
    <name evidence="3" type="ORF">SU60_03220</name>
</gene>
<comment type="caution">
    <text evidence="3">The sequence shown here is derived from an EMBL/GenBank/DDBJ whole genome shotgun (WGS) entry which is preliminary data.</text>
</comment>
<evidence type="ECO:0000313" key="4">
    <source>
        <dbReference type="Proteomes" id="UP000031977"/>
    </source>
</evidence>
<protein>
    <recommendedName>
        <fullName evidence="5">VvgS protein</fullName>
    </recommendedName>
</protein>
<evidence type="ECO:0000313" key="3">
    <source>
        <dbReference type="EMBL" id="KIN12293.1"/>
    </source>
</evidence>
<dbReference type="RefSeq" id="WP_041154280.1">
    <property type="nucleotide sequence ID" value="NZ_CBCRVP010000004.1"/>
</dbReference>
<proteinExistence type="predicted"/>
<sequence length="272" mass="30456">MKILRCLSLLSAALVTVGCSTLDTSSEFSDAVDSIKERSNYVEVYAKSITPDTRALVGANLVKSDLTYVSVHNRGEKPLSKQSTIDMSVSYFKNYDSFHTAVLNGKSIKLDNFRPTSETCTEHCTVTQWLRFPFSQQTLKQFDGKNVTFTISSGKRNTVEVTVPKAYFEAVEREGLAVAGGAESARSQSSQGQSSTQSLPVNDSKSIEMVQYWYDKATPEEKEQFAQFAIKNRKGGVQTVTSESQSYNMLQYWYSESSQEERSQVLNWLINQ</sequence>
<evidence type="ECO:0000256" key="1">
    <source>
        <dbReference type="SAM" id="MobiDB-lite"/>
    </source>
</evidence>
<evidence type="ECO:0008006" key="5">
    <source>
        <dbReference type="Google" id="ProtNLM"/>
    </source>
</evidence>
<organism evidence="3 4">
    <name type="scientific">Vibrio mytili</name>
    <dbReference type="NCBI Taxonomy" id="50718"/>
    <lineage>
        <taxon>Bacteria</taxon>
        <taxon>Pseudomonadati</taxon>
        <taxon>Pseudomonadota</taxon>
        <taxon>Gammaproteobacteria</taxon>
        <taxon>Vibrionales</taxon>
        <taxon>Vibrionaceae</taxon>
        <taxon>Vibrio</taxon>
    </lineage>
</organism>
<dbReference type="PROSITE" id="PS51257">
    <property type="entry name" value="PROKAR_LIPOPROTEIN"/>
    <property type="match status" value="1"/>
</dbReference>
<feature type="signal peptide" evidence="2">
    <location>
        <begin position="1"/>
        <end position="22"/>
    </location>
</feature>
<keyword evidence="2" id="KW-0732">Signal</keyword>
<dbReference type="EMBL" id="JXOK01000006">
    <property type="protein sequence ID" value="KIN12293.1"/>
    <property type="molecule type" value="Genomic_DNA"/>
</dbReference>
<feature type="region of interest" description="Disordered" evidence="1">
    <location>
        <begin position="179"/>
        <end position="201"/>
    </location>
</feature>
<keyword evidence="4" id="KW-1185">Reference proteome</keyword>